<keyword evidence="3" id="KW-1185">Reference proteome</keyword>
<keyword evidence="1" id="KW-1133">Transmembrane helix</keyword>
<evidence type="ECO:0000313" key="3">
    <source>
        <dbReference type="Proteomes" id="UP000316639"/>
    </source>
</evidence>
<accession>A0A563F2B6</accession>
<sequence length="610" mass="64274">MRFPGWRTIGKSGPMRWFVIVVVVAVFVAGGWFAYHGVTSEVAGTAVPTPPPTFESPDRKVQLRVPDGAMDLGTEVRFSVPGPEVVEDLNKSARGVTAAGAPVDVQVVKGKLAADRVLVTLEYDPGLIPQGLNDKQVGMSVFDTELGSWVPILDAKVDPATRTVTAIAPHFSTVIATVLNAAKSAVDIGGKVIQTVIDANVTIARWITKLHTEILVTLLKDFLGIPEELKCTSTSPNVTVQAKSLLDLVRACAQPGEGSDTTVRLRNGFAFPLRTEPLPAGMAIRLSDVWNDGADVPNLVRNAFWAFRGQVVFPGTLVGSVTATSDLAAPVTVKMDIDADAVTFDMVLAALMVVGPAAAVAKSALKVVVEGLLKGAVKAEALTGWLKKSYEGLDCAVKAAHQVVDPFGKESIRAQADIAAGCVEQVLGALGLSGALRALISNVRILPEVVQTVLYPAAGQLGEQFGLYQQGPATVSVERFQVSSTFVGHWQVHGAVVDINRDGTGKVSWNGGPCTASLTEKRHCWGQAPLTFKAGANNTLVGTFGTVRYTTGEGGAVVTDYAFGSSGFQQGQTFSLWRNDEHTLKVSEGGPGNPYLCDAYASSHSNLCGA</sequence>
<keyword evidence="1" id="KW-0812">Transmembrane</keyword>
<feature type="transmembrane region" description="Helical" evidence="1">
    <location>
        <begin position="17"/>
        <end position="35"/>
    </location>
</feature>
<protein>
    <submittedName>
        <fullName evidence="2">Uncharacterized protein</fullName>
    </submittedName>
</protein>
<comment type="caution">
    <text evidence="2">The sequence shown here is derived from an EMBL/GenBank/DDBJ whole genome shotgun (WGS) entry which is preliminary data.</text>
</comment>
<evidence type="ECO:0000256" key="1">
    <source>
        <dbReference type="SAM" id="Phobius"/>
    </source>
</evidence>
<gene>
    <name evidence="2" type="ORF">FKR81_00330</name>
</gene>
<keyword evidence="1" id="KW-0472">Membrane</keyword>
<evidence type="ECO:0000313" key="2">
    <source>
        <dbReference type="EMBL" id="TWP54053.1"/>
    </source>
</evidence>
<dbReference type="RefSeq" id="WP_146348836.1">
    <property type="nucleotide sequence ID" value="NZ_VOBR01000001.1"/>
</dbReference>
<dbReference type="OrthoDB" id="3908938at2"/>
<reference evidence="2 3" key="1">
    <citation type="submission" date="2019-07" db="EMBL/GenBank/DDBJ databases">
        <title>Lentzea xizangensis sp. nov., isolated from Qinghai-Tibetan Plateau Soils.</title>
        <authorList>
            <person name="Huang J."/>
        </authorList>
    </citation>
    <scope>NUCLEOTIDE SEQUENCE [LARGE SCALE GENOMIC DNA]</scope>
    <source>
        <strain evidence="2 3">FXJ1.1311</strain>
    </source>
</reference>
<dbReference type="AlphaFoldDB" id="A0A563F2B6"/>
<name>A0A563F2B6_9PSEU</name>
<dbReference type="Proteomes" id="UP000316639">
    <property type="component" value="Unassembled WGS sequence"/>
</dbReference>
<proteinExistence type="predicted"/>
<organism evidence="2 3">
    <name type="scientific">Lentzea tibetensis</name>
    <dbReference type="NCBI Taxonomy" id="2591470"/>
    <lineage>
        <taxon>Bacteria</taxon>
        <taxon>Bacillati</taxon>
        <taxon>Actinomycetota</taxon>
        <taxon>Actinomycetes</taxon>
        <taxon>Pseudonocardiales</taxon>
        <taxon>Pseudonocardiaceae</taxon>
        <taxon>Lentzea</taxon>
    </lineage>
</organism>
<dbReference type="EMBL" id="VOBR01000001">
    <property type="protein sequence ID" value="TWP54053.1"/>
    <property type="molecule type" value="Genomic_DNA"/>
</dbReference>